<evidence type="ECO:0000256" key="1">
    <source>
        <dbReference type="SAM" id="MobiDB-lite"/>
    </source>
</evidence>
<dbReference type="Proteomes" id="UP001054945">
    <property type="component" value="Unassembled WGS sequence"/>
</dbReference>
<evidence type="ECO:0000313" key="2">
    <source>
        <dbReference type="EMBL" id="GIY53078.1"/>
    </source>
</evidence>
<comment type="caution">
    <text evidence="2">The sequence shown here is derived from an EMBL/GenBank/DDBJ whole genome shotgun (WGS) entry which is preliminary data.</text>
</comment>
<reference evidence="2 3" key="1">
    <citation type="submission" date="2021-06" db="EMBL/GenBank/DDBJ databases">
        <title>Caerostris extrusa draft genome.</title>
        <authorList>
            <person name="Kono N."/>
            <person name="Arakawa K."/>
        </authorList>
    </citation>
    <scope>NUCLEOTIDE SEQUENCE [LARGE SCALE GENOMIC DNA]</scope>
</reference>
<organism evidence="2 3">
    <name type="scientific">Caerostris extrusa</name>
    <name type="common">Bark spider</name>
    <name type="synonym">Caerostris bankana</name>
    <dbReference type="NCBI Taxonomy" id="172846"/>
    <lineage>
        <taxon>Eukaryota</taxon>
        <taxon>Metazoa</taxon>
        <taxon>Ecdysozoa</taxon>
        <taxon>Arthropoda</taxon>
        <taxon>Chelicerata</taxon>
        <taxon>Arachnida</taxon>
        <taxon>Araneae</taxon>
        <taxon>Araneomorphae</taxon>
        <taxon>Entelegynae</taxon>
        <taxon>Araneoidea</taxon>
        <taxon>Araneidae</taxon>
        <taxon>Caerostris</taxon>
    </lineage>
</organism>
<sequence>MNEEYKLYLCANILNWLISNRFEIPEKGNKRYPKSYFAQNSTPLILLSKKNHVERETRTPQGFNQPGGIDRGTEAAKEEALKSSDKDKSRVHAMPTSNTRLKQWQRLTDQLSNNKG</sequence>
<feature type="compositionally biased region" description="Basic and acidic residues" evidence="1">
    <location>
        <begin position="71"/>
        <end position="90"/>
    </location>
</feature>
<name>A0AAV4U5H3_CAEEX</name>
<feature type="region of interest" description="Disordered" evidence="1">
    <location>
        <begin position="53"/>
        <end position="116"/>
    </location>
</feature>
<feature type="compositionally biased region" description="Polar residues" evidence="1">
    <location>
        <begin position="95"/>
        <end position="116"/>
    </location>
</feature>
<proteinExistence type="predicted"/>
<dbReference type="EMBL" id="BPLR01012320">
    <property type="protein sequence ID" value="GIY53078.1"/>
    <property type="molecule type" value="Genomic_DNA"/>
</dbReference>
<accession>A0AAV4U5H3</accession>
<evidence type="ECO:0000313" key="3">
    <source>
        <dbReference type="Proteomes" id="UP001054945"/>
    </source>
</evidence>
<keyword evidence="3" id="KW-1185">Reference proteome</keyword>
<dbReference type="AlphaFoldDB" id="A0AAV4U5H3"/>
<protein>
    <submittedName>
        <fullName evidence="2">Uncharacterized protein</fullName>
    </submittedName>
</protein>
<gene>
    <name evidence="2" type="ORF">CEXT_59181</name>
</gene>